<feature type="compositionally biased region" description="Basic and acidic residues" evidence="1">
    <location>
        <begin position="28"/>
        <end position="39"/>
    </location>
</feature>
<sequence>MLRRQGITELNVAMAKVEPFVELDSRKDKFESSKLKEMENGGGNHEEEE</sequence>
<proteinExistence type="predicted"/>
<feature type="region of interest" description="Disordered" evidence="1">
    <location>
        <begin position="28"/>
        <end position="49"/>
    </location>
</feature>
<dbReference type="AlphaFoldDB" id="A0A7J9EWW9"/>
<protein>
    <submittedName>
        <fullName evidence="2">Uncharacterized protein</fullName>
    </submittedName>
</protein>
<comment type="caution">
    <text evidence="2">The sequence shown here is derived from an EMBL/GenBank/DDBJ whole genome shotgun (WGS) entry which is preliminary data.</text>
</comment>
<accession>A0A7J9EWW9</accession>
<evidence type="ECO:0000313" key="2">
    <source>
        <dbReference type="EMBL" id="MBA0777543.1"/>
    </source>
</evidence>
<dbReference type="Proteomes" id="UP000593568">
    <property type="component" value="Unassembled WGS sequence"/>
</dbReference>
<dbReference type="EMBL" id="JABEZW010000010">
    <property type="protein sequence ID" value="MBA0777543.1"/>
    <property type="molecule type" value="Genomic_DNA"/>
</dbReference>
<evidence type="ECO:0000313" key="3">
    <source>
        <dbReference type="Proteomes" id="UP000593568"/>
    </source>
</evidence>
<keyword evidence="3" id="KW-1185">Reference proteome</keyword>
<organism evidence="2 3">
    <name type="scientific">Gossypium trilobum</name>
    <dbReference type="NCBI Taxonomy" id="34281"/>
    <lineage>
        <taxon>Eukaryota</taxon>
        <taxon>Viridiplantae</taxon>
        <taxon>Streptophyta</taxon>
        <taxon>Embryophyta</taxon>
        <taxon>Tracheophyta</taxon>
        <taxon>Spermatophyta</taxon>
        <taxon>Magnoliopsida</taxon>
        <taxon>eudicotyledons</taxon>
        <taxon>Gunneridae</taxon>
        <taxon>Pentapetalae</taxon>
        <taxon>rosids</taxon>
        <taxon>malvids</taxon>
        <taxon>Malvales</taxon>
        <taxon>Malvaceae</taxon>
        <taxon>Malvoideae</taxon>
        <taxon>Gossypium</taxon>
    </lineage>
</organism>
<name>A0A7J9EWW9_9ROSI</name>
<reference evidence="2 3" key="1">
    <citation type="journal article" date="2019" name="Genome Biol. Evol.">
        <title>Insights into the evolution of the New World diploid cottons (Gossypium, subgenus Houzingenia) based on genome sequencing.</title>
        <authorList>
            <person name="Grover C.E."/>
            <person name="Arick M.A. 2nd"/>
            <person name="Thrash A."/>
            <person name="Conover J.L."/>
            <person name="Sanders W.S."/>
            <person name="Peterson D.G."/>
            <person name="Frelichowski J.E."/>
            <person name="Scheffler J.A."/>
            <person name="Scheffler B.E."/>
            <person name="Wendel J.F."/>
        </authorList>
    </citation>
    <scope>NUCLEOTIDE SEQUENCE [LARGE SCALE GENOMIC DNA]</scope>
    <source>
        <strain evidence="2">8</strain>
        <tissue evidence="2">Leaf</tissue>
    </source>
</reference>
<evidence type="ECO:0000256" key="1">
    <source>
        <dbReference type="SAM" id="MobiDB-lite"/>
    </source>
</evidence>
<gene>
    <name evidence="2" type="ORF">Gotri_005554</name>
</gene>